<keyword evidence="1" id="KW-0802">TPR repeat</keyword>
<dbReference type="PROSITE" id="PS50293">
    <property type="entry name" value="TPR_REGION"/>
    <property type="match status" value="1"/>
</dbReference>
<feature type="transmembrane region" description="Helical" evidence="3">
    <location>
        <begin position="60"/>
        <end position="80"/>
    </location>
</feature>
<dbReference type="Pfam" id="PF00515">
    <property type="entry name" value="TPR_1"/>
    <property type="match status" value="1"/>
</dbReference>
<name>A0A1T1H9W9_OCELI</name>
<feature type="region of interest" description="Disordered" evidence="2">
    <location>
        <begin position="448"/>
        <end position="622"/>
    </location>
</feature>
<feature type="transmembrane region" description="Helical" evidence="3">
    <location>
        <begin position="12"/>
        <end position="31"/>
    </location>
</feature>
<evidence type="ECO:0000313" key="6">
    <source>
        <dbReference type="Proteomes" id="UP000190064"/>
    </source>
</evidence>
<feature type="compositionally biased region" description="Low complexity" evidence="2">
    <location>
        <begin position="567"/>
        <end position="576"/>
    </location>
</feature>
<dbReference type="SUPFAM" id="SSF48452">
    <property type="entry name" value="TPR-like"/>
    <property type="match status" value="1"/>
</dbReference>
<gene>
    <name evidence="5" type="ORF">BTA35_0212300</name>
</gene>
<comment type="caution">
    <text evidence="5">The sequence shown here is derived from an EMBL/GenBank/DDBJ whole genome shotgun (WGS) entry which is preliminary data.</text>
</comment>
<keyword evidence="3" id="KW-0812">Transmembrane</keyword>
<accession>A0A1T1H9W9</accession>
<dbReference type="Proteomes" id="UP000190064">
    <property type="component" value="Unassembled WGS sequence"/>
</dbReference>
<reference evidence="5" key="1">
    <citation type="submission" date="2017-02" db="EMBL/GenBank/DDBJ databases">
        <title>Draft Genome Sequence of the Salt Water Bacterium Oceanospirillum linum ATCC 11336.</title>
        <authorList>
            <person name="Trachtenberg A.M."/>
            <person name="Carney J.G."/>
            <person name="Linnane J.D."/>
            <person name="Rheaume B.A."/>
            <person name="Pitts N.L."/>
            <person name="Mykles D.L."/>
            <person name="Maclea K.S."/>
        </authorList>
    </citation>
    <scope>NUCLEOTIDE SEQUENCE [LARGE SCALE GENOMIC DNA]</scope>
    <source>
        <strain evidence="5">ATCC 11336</strain>
    </source>
</reference>
<feature type="compositionally biased region" description="Basic and acidic residues" evidence="2">
    <location>
        <begin position="543"/>
        <end position="566"/>
    </location>
</feature>
<dbReference type="Gene3D" id="1.25.40.10">
    <property type="entry name" value="Tetratricopeptide repeat domain"/>
    <property type="match status" value="1"/>
</dbReference>
<dbReference type="PROSITE" id="PS50234">
    <property type="entry name" value="VWFA"/>
    <property type="match status" value="1"/>
</dbReference>
<dbReference type="AlphaFoldDB" id="A0A1T1H9W9"/>
<protein>
    <recommendedName>
        <fullName evidence="4">VWFA domain-containing protein</fullName>
    </recommendedName>
</protein>
<evidence type="ECO:0000313" key="5">
    <source>
        <dbReference type="EMBL" id="OOV86661.1"/>
    </source>
</evidence>
<keyword evidence="6" id="KW-1185">Reference proteome</keyword>
<dbReference type="InterPro" id="IPR019734">
    <property type="entry name" value="TPR_rpt"/>
</dbReference>
<proteinExistence type="predicted"/>
<feature type="compositionally biased region" description="Polar residues" evidence="2">
    <location>
        <begin position="496"/>
        <end position="507"/>
    </location>
</feature>
<dbReference type="PANTHER" id="PTHR22550">
    <property type="entry name" value="SPORE GERMINATION PROTEIN"/>
    <property type="match status" value="1"/>
</dbReference>
<dbReference type="Gene3D" id="3.40.50.410">
    <property type="entry name" value="von Willebrand factor, type A domain"/>
    <property type="match status" value="1"/>
</dbReference>
<sequence>MELLNSFHFARPWALLLIPLVVIQVIWYLRFRHASNPWQDRMRPDLQQQLLAKPEKQPGYLLWTLTALSLAGIALAGPSWSQQSRPALIKQDNLVIVLDLSLSMLAEDSQPNRITRSKQKLQDLLKQRDEGMTALVVYSGDAHVVTPLTQDTATIRNLLPALDPLMMPKLGSAAEAGISKAVELVRQSGFQKARLLLMTDGLDHQAQKAIRKQLPNNLKLSIMTVGTEAGAPIPLDHQGFVKDPQGNVIISKLDRADISSFAASVNALIHPITLDDDDLRALLPQEIAQQELKESQAQLPLWIEQGHWFLLPVLPLIALAFRRNWLLILPLFVLLGTPKPVFAFWPETPQIQGEKAFTQGHYSEAQKLLEDPLWRGSALYRQKDYPQAISEFSKSDTPLAHYNRGNALAKLGRFDEAMNAYSKALEQNPALKDAEYNRALIEELLKQQEKNQQKAQQNASNQSQSEPQKQKAQNPQSNNSSADSPAGMDNQGGSPGNPTSDGSQSSEPNRDQRLGPDDDSSMFGPNSPEMADQGEPEQSVLDKLAEQEKKQQDRLAKQQSEQKTDNTSDQNSSTNSGMSEEELSLEQWLRRIPDDPAGLLRRKFEYEANQRREPLPEGRAPW</sequence>
<evidence type="ECO:0000256" key="3">
    <source>
        <dbReference type="SAM" id="Phobius"/>
    </source>
</evidence>
<feature type="compositionally biased region" description="Low complexity" evidence="2">
    <location>
        <begin position="453"/>
        <end position="465"/>
    </location>
</feature>
<dbReference type="EMBL" id="MTSD02000005">
    <property type="protein sequence ID" value="OOV86661.1"/>
    <property type="molecule type" value="Genomic_DNA"/>
</dbReference>
<evidence type="ECO:0000256" key="1">
    <source>
        <dbReference type="PROSITE-ProRule" id="PRU00339"/>
    </source>
</evidence>
<dbReference type="RefSeq" id="WP_078320115.1">
    <property type="nucleotide sequence ID" value="NZ_FXTS01000006.1"/>
</dbReference>
<dbReference type="InterPro" id="IPR002035">
    <property type="entry name" value="VWF_A"/>
</dbReference>
<dbReference type="SMART" id="SM00028">
    <property type="entry name" value="TPR"/>
    <property type="match status" value="1"/>
</dbReference>
<keyword evidence="3" id="KW-1133">Transmembrane helix</keyword>
<dbReference type="InterPro" id="IPR011990">
    <property type="entry name" value="TPR-like_helical_dom_sf"/>
</dbReference>
<feature type="domain" description="VWFA" evidence="4">
    <location>
        <begin position="93"/>
        <end position="292"/>
    </location>
</feature>
<evidence type="ECO:0000256" key="2">
    <source>
        <dbReference type="SAM" id="MobiDB-lite"/>
    </source>
</evidence>
<evidence type="ECO:0000259" key="4">
    <source>
        <dbReference type="PROSITE" id="PS50234"/>
    </source>
</evidence>
<dbReference type="Pfam" id="PF13519">
    <property type="entry name" value="VWA_2"/>
    <property type="match status" value="1"/>
</dbReference>
<dbReference type="SUPFAM" id="SSF53300">
    <property type="entry name" value="vWA-like"/>
    <property type="match status" value="1"/>
</dbReference>
<feature type="compositionally biased region" description="Polar residues" evidence="2">
    <location>
        <begin position="466"/>
        <end position="483"/>
    </location>
</feature>
<dbReference type="PROSITE" id="PS50005">
    <property type="entry name" value="TPR"/>
    <property type="match status" value="1"/>
</dbReference>
<dbReference type="SMART" id="SM00327">
    <property type="entry name" value="VWA"/>
    <property type="match status" value="1"/>
</dbReference>
<keyword evidence="3" id="KW-0472">Membrane</keyword>
<dbReference type="STRING" id="966.BTA35_0212300"/>
<dbReference type="InterPro" id="IPR036465">
    <property type="entry name" value="vWFA_dom_sf"/>
</dbReference>
<organism evidence="5 6">
    <name type="scientific">Oceanospirillum linum</name>
    <dbReference type="NCBI Taxonomy" id="966"/>
    <lineage>
        <taxon>Bacteria</taxon>
        <taxon>Pseudomonadati</taxon>
        <taxon>Pseudomonadota</taxon>
        <taxon>Gammaproteobacteria</taxon>
        <taxon>Oceanospirillales</taxon>
        <taxon>Oceanospirillaceae</taxon>
        <taxon>Oceanospirillum</taxon>
    </lineage>
</organism>
<feature type="compositionally biased region" description="Basic and acidic residues" evidence="2">
    <location>
        <begin position="602"/>
        <end position="616"/>
    </location>
</feature>
<dbReference type="PANTHER" id="PTHR22550:SF14">
    <property type="entry name" value="VWFA DOMAIN-CONTAINING PROTEIN"/>
    <property type="match status" value="1"/>
</dbReference>
<dbReference type="InterPro" id="IPR050768">
    <property type="entry name" value="UPF0353/GerABKA_families"/>
</dbReference>
<feature type="repeat" description="TPR" evidence="1">
    <location>
        <begin position="398"/>
        <end position="431"/>
    </location>
</feature>